<organism evidence="2 3">
    <name type="scientific">Nocardiopsis changdeensis</name>
    <dbReference type="NCBI Taxonomy" id="2831969"/>
    <lineage>
        <taxon>Bacteria</taxon>
        <taxon>Bacillati</taxon>
        <taxon>Actinomycetota</taxon>
        <taxon>Actinomycetes</taxon>
        <taxon>Streptosporangiales</taxon>
        <taxon>Nocardiopsidaceae</taxon>
        <taxon>Nocardiopsis</taxon>
    </lineage>
</organism>
<feature type="domain" description="Hemerythrin-like" evidence="1">
    <location>
        <begin position="12"/>
        <end position="135"/>
    </location>
</feature>
<name>A0ABX8BDC8_9ACTN</name>
<dbReference type="Gene3D" id="1.20.120.520">
    <property type="entry name" value="nmb1532 protein domain like"/>
    <property type="match status" value="1"/>
</dbReference>
<proteinExistence type="predicted"/>
<evidence type="ECO:0000259" key="1">
    <source>
        <dbReference type="Pfam" id="PF01814"/>
    </source>
</evidence>
<dbReference type="InterPro" id="IPR053206">
    <property type="entry name" value="Dimeric_xanthone_biosynth"/>
</dbReference>
<dbReference type="EMBL" id="CP074133">
    <property type="protein sequence ID" value="QUX20252.1"/>
    <property type="molecule type" value="Genomic_DNA"/>
</dbReference>
<dbReference type="PANTHER" id="PTHR38048:SF2">
    <property type="entry name" value="HEMERYTHRIN-LIKE DOMAIN-CONTAINING PROTEIN"/>
    <property type="match status" value="1"/>
</dbReference>
<reference evidence="2 3" key="1">
    <citation type="submission" date="2021-05" db="EMBL/GenBank/DDBJ databases">
        <title>Direct Submission.</title>
        <authorList>
            <person name="Li K."/>
            <person name="Gao J."/>
        </authorList>
    </citation>
    <scope>NUCLEOTIDE SEQUENCE [LARGE SCALE GENOMIC DNA]</scope>
    <source>
        <strain evidence="2 3">Mg02</strain>
    </source>
</reference>
<evidence type="ECO:0000313" key="3">
    <source>
        <dbReference type="Proteomes" id="UP000676079"/>
    </source>
</evidence>
<accession>A0ABX8BDC8</accession>
<dbReference type="Pfam" id="PF01814">
    <property type="entry name" value="Hemerythrin"/>
    <property type="match status" value="1"/>
</dbReference>
<dbReference type="RefSeq" id="WP_220561446.1">
    <property type="nucleotide sequence ID" value="NZ_CP074133.1"/>
</dbReference>
<keyword evidence="3" id="KW-1185">Reference proteome</keyword>
<dbReference type="PANTHER" id="PTHR38048">
    <property type="entry name" value="EXPRESSED PROTEIN"/>
    <property type="match status" value="1"/>
</dbReference>
<protein>
    <submittedName>
        <fullName evidence="2">Hemerythrin domain-containing protein</fullName>
    </submittedName>
</protein>
<dbReference type="Proteomes" id="UP000676079">
    <property type="component" value="Chromosome"/>
</dbReference>
<evidence type="ECO:0000313" key="2">
    <source>
        <dbReference type="EMBL" id="QUX20252.1"/>
    </source>
</evidence>
<sequence>MGGERAAAWRRELEAVHRRLRDAIGVARAAVDRGEDTGSAAQDLLLYCHGFCRALTGHHRSEDATLFPLLVAADPGLAPVVAQLKQDHSMLDHLIGALEKALERGGDAEELHRHLDGIEAVMETHFGYEERRIGAALDALDAGDLDRTDLFGPIA</sequence>
<dbReference type="InterPro" id="IPR012312">
    <property type="entry name" value="Hemerythrin-like"/>
</dbReference>
<gene>
    <name evidence="2" type="ORF">KGD84_17100</name>
</gene>